<dbReference type="InterPro" id="IPR015946">
    <property type="entry name" value="KH_dom-like_a/b"/>
</dbReference>
<dbReference type="Pfam" id="PF02566">
    <property type="entry name" value="OsmC"/>
    <property type="match status" value="1"/>
</dbReference>
<evidence type="ECO:0000313" key="2">
    <source>
        <dbReference type="EMBL" id="PEN12212.1"/>
    </source>
</evidence>
<organism evidence="2 3">
    <name type="scientific">Longibacter salinarum</name>
    <dbReference type="NCBI Taxonomy" id="1850348"/>
    <lineage>
        <taxon>Bacteria</taxon>
        <taxon>Pseudomonadati</taxon>
        <taxon>Rhodothermota</taxon>
        <taxon>Rhodothermia</taxon>
        <taxon>Rhodothermales</taxon>
        <taxon>Salisaetaceae</taxon>
        <taxon>Longibacter</taxon>
    </lineage>
</organism>
<dbReference type="Gene3D" id="3.30.300.20">
    <property type="match status" value="1"/>
</dbReference>
<gene>
    <name evidence="2" type="ORF">CRI94_14325</name>
</gene>
<keyword evidence="3" id="KW-1185">Reference proteome</keyword>
<dbReference type="SUPFAM" id="SSF82784">
    <property type="entry name" value="OsmC-like"/>
    <property type="match status" value="1"/>
</dbReference>
<dbReference type="Proteomes" id="UP000220102">
    <property type="component" value="Unassembled WGS sequence"/>
</dbReference>
<reference evidence="2 3" key="1">
    <citation type="submission" date="2017-10" db="EMBL/GenBank/DDBJ databases">
        <title>Draft genome of Longibacter Salinarum.</title>
        <authorList>
            <person name="Goh K.M."/>
            <person name="Shamsir M.S."/>
            <person name="Lim S.W."/>
        </authorList>
    </citation>
    <scope>NUCLEOTIDE SEQUENCE [LARGE SCALE GENOMIC DNA]</scope>
    <source>
        <strain evidence="2 3">KCTC 52045</strain>
    </source>
</reference>
<comment type="caution">
    <text evidence="2">The sequence shown here is derived from an EMBL/GenBank/DDBJ whole genome shotgun (WGS) entry which is preliminary data.</text>
</comment>
<dbReference type="AlphaFoldDB" id="A0A2A8CUF5"/>
<dbReference type="PANTHER" id="PTHR35368">
    <property type="entry name" value="HYDROPEROXIDE REDUCTASE"/>
    <property type="match status" value="1"/>
</dbReference>
<proteinExistence type="predicted"/>
<dbReference type="InterPro" id="IPR052924">
    <property type="entry name" value="OsmC/Ohr_hydroprdx_reductase"/>
</dbReference>
<evidence type="ECO:0000313" key="3">
    <source>
        <dbReference type="Proteomes" id="UP000220102"/>
    </source>
</evidence>
<feature type="compositionally biased region" description="Basic and acidic residues" evidence="1">
    <location>
        <begin position="11"/>
        <end position="34"/>
    </location>
</feature>
<feature type="region of interest" description="Disordered" evidence="1">
    <location>
        <begin position="1"/>
        <end position="42"/>
    </location>
</feature>
<dbReference type="OrthoDB" id="1433018at2"/>
<dbReference type="RefSeq" id="WP_098077256.1">
    <property type="nucleotide sequence ID" value="NZ_PDEQ01000008.1"/>
</dbReference>
<dbReference type="InterPro" id="IPR003718">
    <property type="entry name" value="OsmC/Ohr_fam"/>
</dbReference>
<sequence>MTEQDATSVRKRQDPLRERYKSVPEEATITDRAKTTGGTDTDPFHGFVVPGSENFDVTWPFGIHHAVGGDHDAPNPGDILCAALATCLDSTIRMIAERFGVRLTSLGVDVTAEVDVRGTLHVDRTVPVGFQSMQCDVHMQVEEGTDPKVMKKVLAAAEQSCVVLQTLRSGIPVETNFSEAE</sequence>
<protein>
    <submittedName>
        <fullName evidence="2">Osmotically inducible protein OsmC</fullName>
    </submittedName>
</protein>
<dbReference type="InterPro" id="IPR036102">
    <property type="entry name" value="OsmC/Ohrsf"/>
</dbReference>
<dbReference type="PANTHER" id="PTHR35368:SF1">
    <property type="entry name" value="HYDROPEROXIDE REDUCTASE"/>
    <property type="match status" value="1"/>
</dbReference>
<name>A0A2A8CUF5_9BACT</name>
<dbReference type="EMBL" id="PDEQ01000008">
    <property type="protein sequence ID" value="PEN12212.1"/>
    <property type="molecule type" value="Genomic_DNA"/>
</dbReference>
<accession>A0A2A8CUF5</accession>
<evidence type="ECO:0000256" key="1">
    <source>
        <dbReference type="SAM" id="MobiDB-lite"/>
    </source>
</evidence>